<dbReference type="AlphaFoldDB" id="A0A1S6HKW3"/>
<dbReference type="STRING" id="225848.Sps_00960"/>
<proteinExistence type="predicted"/>
<reference evidence="1 2" key="1">
    <citation type="submission" date="2016-03" db="EMBL/GenBank/DDBJ databases">
        <title>Complete genome sequence of Shewanella psychrophila WP2, a deep sea bacterium isolated from west Pacific sediment.</title>
        <authorList>
            <person name="Xu G."/>
            <person name="Jian H."/>
        </authorList>
    </citation>
    <scope>NUCLEOTIDE SEQUENCE [LARGE SCALE GENOMIC DNA]</scope>
    <source>
        <strain evidence="1 2">WP2</strain>
    </source>
</reference>
<name>A0A1S6HKW3_9GAMM</name>
<dbReference type="EMBL" id="CP014782">
    <property type="protein sequence ID" value="AQS36149.1"/>
    <property type="molecule type" value="Genomic_DNA"/>
</dbReference>
<keyword evidence="2" id="KW-1185">Reference proteome</keyword>
<dbReference type="Proteomes" id="UP000189545">
    <property type="component" value="Chromosome"/>
</dbReference>
<dbReference type="KEGG" id="spsw:Sps_00960"/>
<accession>A0A1S6HKW3</accession>
<dbReference type="OrthoDB" id="9813770at2"/>
<dbReference type="Gene3D" id="3.40.30.10">
    <property type="entry name" value="Glutaredoxin"/>
    <property type="match status" value="1"/>
</dbReference>
<dbReference type="RefSeq" id="WP_077751478.1">
    <property type="nucleotide sequence ID" value="NZ_CP014782.1"/>
</dbReference>
<dbReference type="InterPro" id="IPR036249">
    <property type="entry name" value="Thioredoxin-like_sf"/>
</dbReference>
<organism evidence="1 2">
    <name type="scientific">Shewanella psychrophila</name>
    <dbReference type="NCBI Taxonomy" id="225848"/>
    <lineage>
        <taxon>Bacteria</taxon>
        <taxon>Pseudomonadati</taxon>
        <taxon>Pseudomonadota</taxon>
        <taxon>Gammaproteobacteria</taxon>
        <taxon>Alteromonadales</taxon>
        <taxon>Shewanellaceae</taxon>
        <taxon>Shewanella</taxon>
    </lineage>
</organism>
<gene>
    <name evidence="1" type="ORF">Sps_00960</name>
</gene>
<evidence type="ECO:0008006" key="3">
    <source>
        <dbReference type="Google" id="ProtNLM"/>
    </source>
</evidence>
<dbReference type="SUPFAM" id="SSF52833">
    <property type="entry name" value="Thioredoxin-like"/>
    <property type="match status" value="1"/>
</dbReference>
<evidence type="ECO:0000313" key="2">
    <source>
        <dbReference type="Proteomes" id="UP000189545"/>
    </source>
</evidence>
<protein>
    <recommendedName>
        <fullName evidence="3">Protein-disulfide isomerase</fullName>
    </recommendedName>
</protein>
<evidence type="ECO:0000313" key="1">
    <source>
        <dbReference type="EMBL" id="AQS36149.1"/>
    </source>
</evidence>
<sequence length="223" mass="24911">MTQELFTELPLSDPETPISENDSKDLYFIFDSHCPWSYAATPLVNALHEAYPEMNIHLLHSAHYNGTDSAGEEQMEEVAKLTGLKFGRDHIRYVNSPKSSLKTANLMGWMQSKQPKKVLAVLNALQRAHFIEGNPLDTKHDFNDVVEKFKLSPSNKVYKDDLSSEAEYVLSDIAEIQEMIGTSSFPALVMTLGDHGIFVDHSKYLSNPEGVVAAVEKEIAALK</sequence>